<dbReference type="PhylomeDB" id="A7SEW3"/>
<dbReference type="OMA" id="RGHFDMQ"/>
<dbReference type="GO" id="GO:0060285">
    <property type="term" value="P:cilium-dependent cell motility"/>
    <property type="evidence" value="ECO:0007669"/>
    <property type="project" value="UniProtKB-UniRule"/>
</dbReference>
<feature type="compositionally biased region" description="Polar residues" evidence="4">
    <location>
        <begin position="890"/>
        <end position="901"/>
    </location>
</feature>
<dbReference type="GO" id="GO:0120293">
    <property type="term" value="C:dynein axonemal particle"/>
    <property type="evidence" value="ECO:0007669"/>
    <property type="project" value="UniProtKB-SubCell"/>
</dbReference>
<comment type="similarity">
    <text evidence="3">Belongs to the PIH1 family. Kintoun subfamily.</text>
</comment>
<evidence type="ECO:0000259" key="5">
    <source>
        <dbReference type="Pfam" id="PF08190"/>
    </source>
</evidence>
<evidence type="ECO:0000313" key="7">
    <source>
        <dbReference type="EMBL" id="EDO37801.1"/>
    </source>
</evidence>
<dbReference type="InterPro" id="IPR050734">
    <property type="entry name" value="PIH1/Kintoun_subfamily"/>
</dbReference>
<dbReference type="PANTHER" id="PTHR22997">
    <property type="entry name" value="PIH1 DOMAIN-CONTAINING PROTEIN 1"/>
    <property type="match status" value="1"/>
</dbReference>
<reference evidence="7 8" key="1">
    <citation type="journal article" date="2007" name="Science">
        <title>Sea anemone genome reveals ancestral eumetazoan gene repertoire and genomic organization.</title>
        <authorList>
            <person name="Putnam N.H."/>
            <person name="Srivastava M."/>
            <person name="Hellsten U."/>
            <person name="Dirks B."/>
            <person name="Chapman J."/>
            <person name="Salamov A."/>
            <person name="Terry A."/>
            <person name="Shapiro H."/>
            <person name="Lindquist E."/>
            <person name="Kapitonov V.V."/>
            <person name="Jurka J."/>
            <person name="Genikhovich G."/>
            <person name="Grigoriev I.V."/>
            <person name="Lucas S.M."/>
            <person name="Steele R.E."/>
            <person name="Finnerty J.R."/>
            <person name="Technau U."/>
            <person name="Martindale M.Q."/>
            <person name="Rokhsar D.S."/>
        </authorList>
    </citation>
    <scope>NUCLEOTIDE SEQUENCE [LARGE SCALE GENOMIC DNA]</scope>
    <source>
        <strain evidence="8">CH2 X CH6</strain>
    </source>
</reference>
<dbReference type="AlphaFoldDB" id="A7SEW3"/>
<protein>
    <recommendedName>
        <fullName evidence="3">Protein kintoun</fullName>
    </recommendedName>
    <alternativeName>
        <fullName evidence="3">Dynein assembly factor 2, axonemal homolog</fullName>
    </alternativeName>
</protein>
<proteinExistence type="inferred from homology"/>
<dbReference type="Proteomes" id="UP000001593">
    <property type="component" value="Unassembled WGS sequence"/>
</dbReference>
<dbReference type="STRING" id="45351.A7SEW3"/>
<feature type="compositionally biased region" description="Basic and acidic residues" evidence="4">
    <location>
        <begin position="744"/>
        <end position="767"/>
    </location>
</feature>
<feature type="domain" description="PIH1 N-terminal" evidence="5">
    <location>
        <begin position="38"/>
        <end position="204"/>
    </location>
</feature>
<feature type="compositionally biased region" description="Basic residues" evidence="4">
    <location>
        <begin position="826"/>
        <end position="835"/>
    </location>
</feature>
<evidence type="ECO:0000256" key="3">
    <source>
        <dbReference type="HAMAP-Rule" id="MF_03069"/>
    </source>
</evidence>
<feature type="region of interest" description="Disordered" evidence="4">
    <location>
        <begin position="824"/>
        <end position="907"/>
    </location>
</feature>
<comment type="subcellular location">
    <subcellularLocation>
        <location evidence="3">Cytoplasm</location>
    </subcellularLocation>
    <subcellularLocation>
        <location evidence="2">Dynein axonemal particle</location>
    </subcellularLocation>
</comment>
<keyword evidence="8" id="KW-1185">Reference proteome</keyword>
<gene>
    <name evidence="7" type="ORF">NEMVEDRAFT_v1g211205</name>
</gene>
<sequence>MASNDKEFRMTKEEVDKLEKAMKNEEFRKLLVEYAQEISDPENKKRYEEEIRQMENERGMDVKFVNPEEGFVVKTTRETDGIKAFVNICYNQHIEKATFRMAEKGDGTERKKGQQWSIPYSLAQPRDDFDRAGKKCVTFDVVFHPDTYKKCTKMPQFKKMVIETALEGIERQLNIKLNKKNLKFPKMKFKGMKQATVIRNKSNENSFKKPNEGITIGDKTIPYPYADQPTCANKQAHKSRTPGQITSKVKDNNADTRDPRNPEYTILHRGIIDFQNFTNARDSCTSTRPKELVIRIDLPDLALNHCKYRYSAFSRCCQFFLDICHITLPYPIDENKGSAKFDKSKQQLVVTLLVLPPPPPPQVTTFPDPADEEAGQGDAAQQDPEGSSQAQETDGKGQTGKRVQVDGNPGSTSNDLEKDASVADNSSEDKMEAHENMQGVNDAADENMQDVNDAADDNMQGVNDAADENMQGVNDAADENVLGVNDVDDAQAVNHASGINFELPDLSFPFFKCPSYSYHQDDDTITFVIHESGVTLNNVSLGFLENMCYISFPSVMTPHGQPGQDFALYVTFNEGQNLDPDLCDINVAENSLVLTLQKDDSCKGLWDTFKAGPSEENLEERYFVTESNLEAMMEEIAAQDPWAKQSSFTTDLEVTAFSEESLSVKLESKPLGAQIEPPPDGHVVPQQGMPLVTERELGNLTSKLQDSSLASPDEGVVSDISAKGKKVAFSSSLAQSLITEDENREQSNSKMCRSDSVDSASSDRSDSDIYTNGVRMRKSCLRRTSSTCSEDSEEFDYSGPLSPESPGKKNVRFNLNHNVRVFSNKKDKKRWKMGQRLKEQKEGRGVGSVSPSGSVSSNGSIPESGEGVKPKVNGKSRKDSESSADEEWTCKQTSSSLSNTLIFELDD</sequence>
<dbReference type="eggNOG" id="KOG4356">
    <property type="taxonomic scope" value="Eukaryota"/>
</dbReference>
<dbReference type="InterPro" id="IPR034727">
    <property type="entry name" value="Kintoun"/>
</dbReference>
<accession>A7SEW3</accession>
<feature type="region of interest" description="Disordered" evidence="4">
    <location>
        <begin position="739"/>
        <end position="770"/>
    </location>
</feature>
<dbReference type="GO" id="GO:0070286">
    <property type="term" value="P:axonemal dynein complex assembly"/>
    <property type="evidence" value="ECO:0007669"/>
    <property type="project" value="UniProtKB-UniRule"/>
</dbReference>
<feature type="domain" description="PIH1D1/2/3 CS-like" evidence="6">
    <location>
        <begin position="259"/>
        <end position="355"/>
    </location>
</feature>
<evidence type="ECO:0000256" key="1">
    <source>
        <dbReference type="ARBA" id="ARBA00022490"/>
    </source>
</evidence>
<feature type="compositionally biased region" description="Basic and acidic residues" evidence="4">
    <location>
        <begin position="248"/>
        <end position="261"/>
    </location>
</feature>
<evidence type="ECO:0000256" key="2">
    <source>
        <dbReference type="ARBA" id="ARBA00024190"/>
    </source>
</evidence>
<evidence type="ECO:0000256" key="4">
    <source>
        <dbReference type="SAM" id="MobiDB-lite"/>
    </source>
</evidence>
<evidence type="ECO:0000259" key="6">
    <source>
        <dbReference type="Pfam" id="PF18201"/>
    </source>
</evidence>
<feature type="compositionally biased region" description="Basic and acidic residues" evidence="4">
    <location>
        <begin position="415"/>
        <end position="435"/>
    </location>
</feature>
<dbReference type="EMBL" id="DS469639">
    <property type="protein sequence ID" value="EDO37801.1"/>
    <property type="molecule type" value="Genomic_DNA"/>
</dbReference>
<dbReference type="HOGENOM" id="CLU_320116_0_0_1"/>
<dbReference type="HAMAP" id="MF_03069">
    <property type="entry name" value="Kintoun"/>
    <property type="match status" value="1"/>
</dbReference>
<dbReference type="Pfam" id="PF08190">
    <property type="entry name" value="PIH1"/>
    <property type="match status" value="1"/>
</dbReference>
<feature type="region of interest" description="Disordered" evidence="4">
    <location>
        <begin position="354"/>
        <end position="435"/>
    </location>
</feature>
<dbReference type="InterPro" id="IPR012981">
    <property type="entry name" value="PIH1_N"/>
</dbReference>
<evidence type="ECO:0000313" key="8">
    <source>
        <dbReference type="Proteomes" id="UP000001593"/>
    </source>
</evidence>
<comment type="function">
    <text evidence="3">Required for cytoplasmic pre-assembly of axonemal dyneins, thereby playing a central role in motility in cilia and flagella. Involved in pre-assembly of dynein arm complexes in the cytoplasm before intraflagellar transport loads them for the ciliary compartment.</text>
</comment>
<dbReference type="InterPro" id="IPR041442">
    <property type="entry name" value="PIH1D1/2/3_CS-like"/>
</dbReference>
<organism evidence="7 8">
    <name type="scientific">Nematostella vectensis</name>
    <name type="common">Starlet sea anemone</name>
    <dbReference type="NCBI Taxonomy" id="45351"/>
    <lineage>
        <taxon>Eukaryota</taxon>
        <taxon>Metazoa</taxon>
        <taxon>Cnidaria</taxon>
        <taxon>Anthozoa</taxon>
        <taxon>Hexacorallia</taxon>
        <taxon>Actiniaria</taxon>
        <taxon>Edwardsiidae</taxon>
        <taxon>Nematostella</taxon>
    </lineage>
</organism>
<dbReference type="InParanoid" id="A7SEW3"/>
<keyword evidence="1 3" id="KW-0963">Cytoplasm</keyword>
<dbReference type="PANTHER" id="PTHR22997:SF3">
    <property type="entry name" value="PROTEIN KINTOUN"/>
    <property type="match status" value="1"/>
</dbReference>
<feature type="compositionally biased region" description="Low complexity" evidence="4">
    <location>
        <begin position="847"/>
        <end position="865"/>
    </location>
</feature>
<dbReference type="Pfam" id="PF18201">
    <property type="entry name" value="PIH1_CS"/>
    <property type="match status" value="1"/>
</dbReference>
<dbReference type="GO" id="GO:0005737">
    <property type="term" value="C:cytoplasm"/>
    <property type="evidence" value="ECO:0000318"/>
    <property type="project" value="GO_Central"/>
</dbReference>
<name>A7SEW3_NEMVE</name>
<feature type="region of interest" description="Disordered" evidence="4">
    <location>
        <begin position="234"/>
        <end position="262"/>
    </location>
</feature>
<feature type="region of interest" description="Disordered" evidence="4">
    <location>
        <begin position="782"/>
        <end position="812"/>
    </location>
</feature>